<protein>
    <submittedName>
        <fullName evidence="3">Uncharacterized protein LOC111086813</fullName>
    </submittedName>
</protein>
<organism evidence="2 3">
    <name type="scientific">Limulus polyphemus</name>
    <name type="common">Atlantic horseshoe crab</name>
    <dbReference type="NCBI Taxonomy" id="6850"/>
    <lineage>
        <taxon>Eukaryota</taxon>
        <taxon>Metazoa</taxon>
        <taxon>Ecdysozoa</taxon>
        <taxon>Arthropoda</taxon>
        <taxon>Chelicerata</taxon>
        <taxon>Merostomata</taxon>
        <taxon>Xiphosura</taxon>
        <taxon>Limulidae</taxon>
        <taxon>Limulus</taxon>
    </lineage>
</organism>
<dbReference type="Gene3D" id="3.15.10.50">
    <property type="match status" value="1"/>
</dbReference>
<evidence type="ECO:0000313" key="3">
    <source>
        <dbReference type="RefSeq" id="XP_022246920.1"/>
    </source>
</evidence>
<accession>A0ABM1STG4</accession>
<feature type="chain" id="PRO_5047001113" evidence="1">
    <location>
        <begin position="20"/>
        <end position="220"/>
    </location>
</feature>
<reference evidence="3" key="1">
    <citation type="submission" date="2025-08" db="UniProtKB">
        <authorList>
            <consortium name="RefSeq"/>
        </authorList>
    </citation>
    <scope>IDENTIFICATION</scope>
    <source>
        <tissue evidence="3">Muscle</tissue>
    </source>
</reference>
<dbReference type="GeneID" id="111086813"/>
<dbReference type="RefSeq" id="XP_022246920.1">
    <property type="nucleotide sequence ID" value="XM_022391212.1"/>
</dbReference>
<evidence type="ECO:0000256" key="1">
    <source>
        <dbReference type="SAM" id="SignalP"/>
    </source>
</evidence>
<keyword evidence="2" id="KW-1185">Reference proteome</keyword>
<name>A0ABM1STG4_LIMPO</name>
<dbReference type="Pfam" id="PF16984">
    <property type="entry name" value="Grp7_allergen"/>
    <property type="match status" value="1"/>
</dbReference>
<proteinExistence type="predicted"/>
<feature type="signal peptide" evidence="1">
    <location>
        <begin position="1"/>
        <end position="19"/>
    </location>
</feature>
<dbReference type="InterPro" id="IPR038602">
    <property type="entry name" value="Mite_allergen_7_sf"/>
</dbReference>
<keyword evidence="1" id="KW-0732">Signal</keyword>
<gene>
    <name evidence="3" type="primary">LOC111086813</name>
</gene>
<dbReference type="Proteomes" id="UP000694941">
    <property type="component" value="Unplaced"/>
</dbReference>
<dbReference type="InterPro" id="IPR020234">
    <property type="entry name" value="Mite_allergen_group-7"/>
</dbReference>
<sequence length="220" mass="24125">MIFIPVSTFLCCFFTLGGSHNTDPLVGNANNFIDILIANIKGELADNLNPYHLPEKSINFEQEIFQLPLRGQASLYDGHLIGLNTLHRAGDCTILKNGNTVNITVSLGMGVMIGSYKGSVTFMGRGPRVDIIGRLGYASVKMDVIHDSLLGENRLQAFNLEQLNGLTINIKGLGPLSFVVNKLSSAILTLFEGLVKDVVEWTLKPIVETKVRNYDLSFLD</sequence>
<evidence type="ECO:0000313" key="2">
    <source>
        <dbReference type="Proteomes" id="UP000694941"/>
    </source>
</evidence>